<evidence type="ECO:0000313" key="1">
    <source>
        <dbReference type="EMBL" id="KAJ9103465.1"/>
    </source>
</evidence>
<keyword evidence="1" id="KW-0645">Protease</keyword>
<dbReference type="EMBL" id="JASBWR010000046">
    <property type="protein sequence ID" value="KAJ9103465.1"/>
    <property type="molecule type" value="Genomic_DNA"/>
</dbReference>
<dbReference type="Proteomes" id="UP001241377">
    <property type="component" value="Unassembled WGS sequence"/>
</dbReference>
<proteinExistence type="predicted"/>
<comment type="caution">
    <text evidence="1">The sequence shown here is derived from an EMBL/GenBank/DDBJ whole genome shotgun (WGS) entry which is preliminary data.</text>
</comment>
<sequence>MNSEPLHRLSQFWLLLTRLLLESITAEPVVILGHTYREGDRDREGDLEVQKQVKKRYWMSYRLGFEPIKKHEDGPLPLSFVQSMIFNKNVGNTFANIHSLVDNDNFTTDVGWGCMIRTSQSVLANAIDRAGYEVDVELFADTSSAAFSLHNFVKVASDLPLRVRPGQWFGPSAASLSIKRLCEARNSSTNVPLSVLVCESGDIYDDQIQTFPVLLLLPLRLGIDHVNNVYHSSLLQLLEVPQSAGIAGGKPSSSLYFFGYQGTSLLYLDPHYPQNVSAGVGSYHSSLYQKLDISDMDPSMMAGVVLKNNEDYTDLKRRTTGNKIIHFHEARNYNDYVEVEKEEFIDLGQNNRSATADAEADFDSESSMVIVD</sequence>
<accession>A0ACC2VVI0</accession>
<keyword evidence="1" id="KW-0378">Hydrolase</keyword>
<evidence type="ECO:0000313" key="2">
    <source>
        <dbReference type="Proteomes" id="UP001241377"/>
    </source>
</evidence>
<organism evidence="1 2">
    <name type="scientific">Naganishia cerealis</name>
    <dbReference type="NCBI Taxonomy" id="610337"/>
    <lineage>
        <taxon>Eukaryota</taxon>
        <taxon>Fungi</taxon>
        <taxon>Dikarya</taxon>
        <taxon>Basidiomycota</taxon>
        <taxon>Agaricomycotina</taxon>
        <taxon>Tremellomycetes</taxon>
        <taxon>Filobasidiales</taxon>
        <taxon>Filobasidiaceae</taxon>
        <taxon>Naganishia</taxon>
    </lineage>
</organism>
<reference evidence="1" key="1">
    <citation type="submission" date="2023-04" db="EMBL/GenBank/DDBJ databases">
        <title>Draft Genome sequencing of Naganishia species isolated from polar environments using Oxford Nanopore Technology.</title>
        <authorList>
            <person name="Leo P."/>
            <person name="Venkateswaran K."/>
        </authorList>
    </citation>
    <scope>NUCLEOTIDE SEQUENCE</scope>
    <source>
        <strain evidence="1">MNA-CCFEE 5261</strain>
    </source>
</reference>
<keyword evidence="2" id="KW-1185">Reference proteome</keyword>
<protein>
    <submittedName>
        <fullName evidence="1">Cysteine protease atg4</fullName>
    </submittedName>
</protein>
<name>A0ACC2VVI0_9TREE</name>
<gene>
    <name evidence="1" type="primary">ATG4</name>
    <name evidence="1" type="ORF">QFC19_004416</name>
</gene>